<dbReference type="VEuPathDB" id="AmoebaDB:DICPUDRAFT_30157"/>
<dbReference type="OrthoDB" id="21337at2759"/>
<dbReference type="AlphaFoldDB" id="F0ZEW5"/>
<evidence type="ECO:0000313" key="3">
    <source>
        <dbReference type="Proteomes" id="UP000001064"/>
    </source>
</evidence>
<protein>
    <submittedName>
        <fullName evidence="2">Uncharacterized protein</fullName>
    </submittedName>
</protein>
<name>F0ZEW5_DICPU</name>
<dbReference type="RefSeq" id="XP_003285973.1">
    <property type="nucleotide sequence ID" value="XM_003285925.1"/>
</dbReference>
<dbReference type="KEGG" id="dpp:DICPUDRAFT_30157"/>
<evidence type="ECO:0000313" key="2">
    <source>
        <dbReference type="EMBL" id="EGC37499.1"/>
    </source>
</evidence>
<evidence type="ECO:0000256" key="1">
    <source>
        <dbReference type="SAM" id="Phobius"/>
    </source>
</evidence>
<sequence length="160" mass="18396">MVEFISSMFDFREYEGFDEIEKVQFQLKWILTSMMIIRLPMCFISLVIIVDTAIEFFTIFIGFLGISYLKKVFLVSYCTLSEISFFLSSYGICSFLSDAHPNDIIVIIKVGGGLKIFFVVIFILWNLFQTSESKPLLFSFSASSERFDPNSSPSSENRMV</sequence>
<keyword evidence="1" id="KW-0472">Membrane</keyword>
<gene>
    <name evidence="2" type="ORF">DICPUDRAFT_30157</name>
</gene>
<keyword evidence="3" id="KW-1185">Reference proteome</keyword>
<proteinExistence type="predicted"/>
<dbReference type="Proteomes" id="UP000001064">
    <property type="component" value="Unassembled WGS sequence"/>
</dbReference>
<dbReference type="EMBL" id="GL870998">
    <property type="protein sequence ID" value="EGC37499.1"/>
    <property type="molecule type" value="Genomic_DNA"/>
</dbReference>
<feature type="transmembrane region" description="Helical" evidence="1">
    <location>
        <begin position="104"/>
        <end position="128"/>
    </location>
</feature>
<accession>F0ZEW5</accession>
<dbReference type="GeneID" id="10499692"/>
<organism evidence="2 3">
    <name type="scientific">Dictyostelium purpureum</name>
    <name type="common">Slime mold</name>
    <dbReference type="NCBI Taxonomy" id="5786"/>
    <lineage>
        <taxon>Eukaryota</taxon>
        <taxon>Amoebozoa</taxon>
        <taxon>Evosea</taxon>
        <taxon>Eumycetozoa</taxon>
        <taxon>Dictyostelia</taxon>
        <taxon>Dictyosteliales</taxon>
        <taxon>Dictyosteliaceae</taxon>
        <taxon>Dictyostelium</taxon>
    </lineage>
</organism>
<feature type="transmembrane region" description="Helical" evidence="1">
    <location>
        <begin position="35"/>
        <end position="65"/>
    </location>
</feature>
<dbReference type="OMA" id="VEFISSM"/>
<reference evidence="3" key="1">
    <citation type="journal article" date="2011" name="Genome Biol.">
        <title>Comparative genomics of the social amoebae Dictyostelium discoideum and Dictyostelium purpureum.</title>
        <authorList>
            <consortium name="US DOE Joint Genome Institute (JGI-PGF)"/>
            <person name="Sucgang R."/>
            <person name="Kuo A."/>
            <person name="Tian X."/>
            <person name="Salerno W."/>
            <person name="Parikh A."/>
            <person name="Feasley C.L."/>
            <person name="Dalin E."/>
            <person name="Tu H."/>
            <person name="Huang E."/>
            <person name="Barry K."/>
            <person name="Lindquist E."/>
            <person name="Shapiro H."/>
            <person name="Bruce D."/>
            <person name="Schmutz J."/>
            <person name="Salamov A."/>
            <person name="Fey P."/>
            <person name="Gaudet P."/>
            <person name="Anjard C."/>
            <person name="Babu M.M."/>
            <person name="Basu S."/>
            <person name="Bushmanova Y."/>
            <person name="van der Wel H."/>
            <person name="Katoh-Kurasawa M."/>
            <person name="Dinh C."/>
            <person name="Coutinho P.M."/>
            <person name="Saito T."/>
            <person name="Elias M."/>
            <person name="Schaap P."/>
            <person name="Kay R.R."/>
            <person name="Henrissat B."/>
            <person name="Eichinger L."/>
            <person name="Rivero F."/>
            <person name="Putnam N.H."/>
            <person name="West C.M."/>
            <person name="Loomis W.F."/>
            <person name="Chisholm R.L."/>
            <person name="Shaulsky G."/>
            <person name="Strassmann J.E."/>
            <person name="Queller D.C."/>
            <person name="Kuspa A."/>
            <person name="Grigoriev I.V."/>
        </authorList>
    </citation>
    <scope>NUCLEOTIDE SEQUENCE [LARGE SCALE GENOMIC DNA]</scope>
    <source>
        <strain evidence="3">QSDP1</strain>
    </source>
</reference>
<dbReference type="InParanoid" id="F0ZEW5"/>
<keyword evidence="1" id="KW-1133">Transmembrane helix</keyword>
<keyword evidence="1" id="KW-0812">Transmembrane</keyword>
<dbReference type="eggNOG" id="ENOG502RIAN">
    <property type="taxonomic scope" value="Eukaryota"/>
</dbReference>
<dbReference type="FunCoup" id="F0ZEW5">
    <property type="interactions" value="937"/>
</dbReference>
<feature type="transmembrane region" description="Helical" evidence="1">
    <location>
        <begin position="72"/>
        <end position="92"/>
    </location>
</feature>